<keyword evidence="2" id="KW-1133">Transmembrane helix</keyword>
<dbReference type="InterPro" id="IPR035965">
    <property type="entry name" value="PAS-like_dom_sf"/>
</dbReference>
<accession>A0A3S2XMZ1</accession>
<feature type="transmembrane region" description="Helical" evidence="2">
    <location>
        <begin position="50"/>
        <end position="70"/>
    </location>
</feature>
<dbReference type="SMART" id="SM00091">
    <property type="entry name" value="PAS"/>
    <property type="match status" value="3"/>
</dbReference>
<dbReference type="SUPFAM" id="SSF55785">
    <property type="entry name" value="PYP-like sensor domain (PAS domain)"/>
    <property type="match status" value="3"/>
</dbReference>
<gene>
    <name evidence="4" type="ORF">EOD73_15140</name>
</gene>
<comment type="caution">
    <text evidence="4">The sequence shown here is derived from an EMBL/GenBank/DDBJ whole genome shotgun (WGS) entry which is preliminary data.</text>
</comment>
<feature type="domain" description="PAS" evidence="3">
    <location>
        <begin position="392"/>
        <end position="457"/>
    </location>
</feature>
<dbReference type="Proteomes" id="UP000288587">
    <property type="component" value="Unassembled WGS sequence"/>
</dbReference>
<feature type="coiled-coil region" evidence="1">
    <location>
        <begin position="206"/>
        <end position="242"/>
    </location>
</feature>
<feature type="domain" description="PAS" evidence="3">
    <location>
        <begin position="78"/>
        <end position="143"/>
    </location>
</feature>
<keyword evidence="2" id="KW-0472">Membrane</keyword>
<dbReference type="InterPro" id="IPR000014">
    <property type="entry name" value="PAS"/>
</dbReference>
<evidence type="ECO:0000256" key="2">
    <source>
        <dbReference type="SAM" id="Phobius"/>
    </source>
</evidence>
<dbReference type="OrthoDB" id="9766459at2"/>
<evidence type="ECO:0000313" key="5">
    <source>
        <dbReference type="Proteomes" id="UP000288587"/>
    </source>
</evidence>
<evidence type="ECO:0000256" key="1">
    <source>
        <dbReference type="SAM" id="Coils"/>
    </source>
</evidence>
<dbReference type="RefSeq" id="WP_127683882.1">
    <property type="nucleotide sequence ID" value="NZ_SACM01000005.1"/>
</dbReference>
<proteinExistence type="predicted"/>
<dbReference type="Gene3D" id="3.30.450.20">
    <property type="entry name" value="PAS domain"/>
    <property type="match status" value="3"/>
</dbReference>
<dbReference type="CDD" id="cd00130">
    <property type="entry name" value="PAS"/>
    <property type="match status" value="1"/>
</dbReference>
<protein>
    <recommendedName>
        <fullName evidence="3">PAS domain-containing protein</fullName>
    </recommendedName>
</protein>
<feature type="domain" description="PAS" evidence="3">
    <location>
        <begin position="263"/>
        <end position="332"/>
    </location>
</feature>
<organism evidence="4 5">
    <name type="scientific">Inhella crocodyli</name>
    <dbReference type="NCBI Taxonomy" id="2499851"/>
    <lineage>
        <taxon>Bacteria</taxon>
        <taxon>Pseudomonadati</taxon>
        <taxon>Pseudomonadota</taxon>
        <taxon>Betaproteobacteria</taxon>
        <taxon>Burkholderiales</taxon>
        <taxon>Sphaerotilaceae</taxon>
        <taxon>Inhella</taxon>
    </lineage>
</organism>
<dbReference type="EMBL" id="SACM01000005">
    <property type="protein sequence ID" value="RVT82901.1"/>
    <property type="molecule type" value="Genomic_DNA"/>
</dbReference>
<keyword evidence="5" id="KW-1185">Reference proteome</keyword>
<name>A0A3S2XMZ1_9BURK</name>
<evidence type="ECO:0000313" key="4">
    <source>
        <dbReference type="EMBL" id="RVT82901.1"/>
    </source>
</evidence>
<evidence type="ECO:0000259" key="3">
    <source>
        <dbReference type="SMART" id="SM00091"/>
    </source>
</evidence>
<keyword evidence="2" id="KW-0812">Transmembrane</keyword>
<keyword evidence="1" id="KW-0175">Coiled coil</keyword>
<sequence length="621" mass="67170">MNARVVGAGVGVLLLSAGVALGTAAAAWFALGRLMAWPPSPEHEALAVGGMALVMVLWSLLLWASVRWWAARRQRAAERKAQVAELTQQPVLTLDGLGHVDWANAAFSQRTDRHGPHVLGRDLAQVLGLPECEARTELETAVAHGQALALSCQGSDLHGNPLNWQLEMQPLRDAKARWLGATVVAMDGSALVEATARFEALQAEETRTHQALMDSLDAERQRAEAEREAWSLERTRWNAEQDALAHARAEAEAHGDRLHEELNTLHEGLEAAQTGTWQVDLDTHRVALDTGAMRLVGAASSVLLSRPFAHWAEWLSPDDWAMARAQFAPLLAGTATHRDAVVRLRAPGAEEGQALWIKAAVVAYGADGQAERIAGTVQRVGDAVQGLQQQWQLLRDGEALHGAAVFRLDEHSLVLQASPQFFHLLGRPAQGGEMGWGQFVHQVDDDGHRHALQNALDDALAEDAKGWDLTLPLRTALGAPLWVQCRAEPRAQSAGERAWLGVLQAVPEPARIDVAAPDPAPEPPVRDPLDDRAAAERRLGRDLGRTGRLLAPAWLNLPTQVRQADSADERRAAARRVAMLARSLGAACLADGLQAWDGAEPELPEALKAEIDAVVDAFQMA</sequence>
<dbReference type="AlphaFoldDB" id="A0A3S2XMZ1"/>
<reference evidence="4 5" key="1">
    <citation type="submission" date="2019-01" db="EMBL/GenBank/DDBJ databases">
        <authorList>
            <person name="Chen W.-M."/>
        </authorList>
    </citation>
    <scope>NUCLEOTIDE SEQUENCE [LARGE SCALE GENOMIC DNA]</scope>
    <source>
        <strain evidence="4 5">CCP-18</strain>
    </source>
</reference>